<dbReference type="GeneID" id="3550306"/>
<dbReference type="Proteomes" id="UP000002296">
    <property type="component" value="Unassembled WGS sequence"/>
</dbReference>
<name>Q4DUR9_TRYCC</name>
<keyword evidence="3" id="KW-1185">Reference proteome</keyword>
<evidence type="ECO:0000313" key="2">
    <source>
        <dbReference type="EMBL" id="EAN96284.1"/>
    </source>
</evidence>
<proteinExistence type="predicted"/>
<gene>
    <name evidence="2" type="ORF">Tc00.1047053507951.215</name>
</gene>
<organism evidence="2 3">
    <name type="scientific">Trypanosoma cruzi (strain CL Brener)</name>
    <dbReference type="NCBI Taxonomy" id="353153"/>
    <lineage>
        <taxon>Eukaryota</taxon>
        <taxon>Discoba</taxon>
        <taxon>Euglenozoa</taxon>
        <taxon>Kinetoplastea</taxon>
        <taxon>Metakinetoplastina</taxon>
        <taxon>Trypanosomatida</taxon>
        <taxon>Trypanosomatidae</taxon>
        <taxon>Trypanosoma</taxon>
        <taxon>Schizotrypanum</taxon>
    </lineage>
</organism>
<reference evidence="2 3" key="1">
    <citation type="journal article" date="2005" name="Science">
        <title>The genome sequence of Trypanosoma cruzi, etiologic agent of Chagas disease.</title>
        <authorList>
            <person name="El-Sayed N.M."/>
            <person name="Myler P.J."/>
            <person name="Bartholomeu D.C."/>
            <person name="Nilsson D."/>
            <person name="Aggarwal G."/>
            <person name="Tran A.N."/>
            <person name="Ghedin E."/>
            <person name="Worthey E.A."/>
            <person name="Delcher A.L."/>
            <person name="Blandin G."/>
            <person name="Westenberger S.J."/>
            <person name="Caler E."/>
            <person name="Cerqueira G.C."/>
            <person name="Branche C."/>
            <person name="Haas B."/>
            <person name="Anupama A."/>
            <person name="Arner E."/>
            <person name="Aslund L."/>
            <person name="Attipoe P."/>
            <person name="Bontempi E."/>
            <person name="Bringaud F."/>
            <person name="Burton P."/>
            <person name="Cadag E."/>
            <person name="Campbell D.A."/>
            <person name="Carrington M."/>
            <person name="Crabtree J."/>
            <person name="Darban H."/>
            <person name="da Silveira J.F."/>
            <person name="de Jong P."/>
            <person name="Edwards K."/>
            <person name="Englund P.T."/>
            <person name="Fazelina G."/>
            <person name="Feldblyum T."/>
            <person name="Ferella M."/>
            <person name="Frasch A.C."/>
            <person name="Gull K."/>
            <person name="Horn D."/>
            <person name="Hou L."/>
            <person name="Huang Y."/>
            <person name="Kindlund E."/>
            <person name="Klingbeil M."/>
            <person name="Kluge S."/>
            <person name="Koo H."/>
            <person name="Lacerda D."/>
            <person name="Levin M.J."/>
            <person name="Lorenzi H."/>
            <person name="Louie T."/>
            <person name="Machado C.R."/>
            <person name="McCulloch R."/>
            <person name="McKenna A."/>
            <person name="Mizuno Y."/>
            <person name="Mottram J.C."/>
            <person name="Nelson S."/>
            <person name="Ochaya S."/>
            <person name="Osoegawa K."/>
            <person name="Pai G."/>
            <person name="Parsons M."/>
            <person name="Pentony M."/>
            <person name="Pettersson U."/>
            <person name="Pop M."/>
            <person name="Ramirez J.L."/>
            <person name="Rinta J."/>
            <person name="Robertson L."/>
            <person name="Salzberg S.L."/>
            <person name="Sanchez D.O."/>
            <person name="Seyler A."/>
            <person name="Sharma R."/>
            <person name="Shetty J."/>
            <person name="Simpson A.J."/>
            <person name="Sisk E."/>
            <person name="Tammi M.T."/>
            <person name="Tarleton R."/>
            <person name="Teixeira S."/>
            <person name="Van Aken S."/>
            <person name="Vogt C."/>
            <person name="Ward P.N."/>
            <person name="Wickstead B."/>
            <person name="Wortman J."/>
            <person name="White O."/>
            <person name="Fraser C.M."/>
            <person name="Stuart K.D."/>
            <person name="Andersson B."/>
        </authorList>
    </citation>
    <scope>NUCLEOTIDE SEQUENCE [LARGE SCALE GENOMIC DNA]</scope>
    <source>
        <strain evidence="2 3">CL Brener</strain>
    </source>
</reference>
<evidence type="ECO:0000256" key="1">
    <source>
        <dbReference type="SAM" id="MobiDB-lite"/>
    </source>
</evidence>
<accession>Q4DUR9</accession>
<dbReference type="EMBL" id="AAHK01000161">
    <property type="protein sequence ID" value="EAN96284.1"/>
    <property type="molecule type" value="Genomic_DNA"/>
</dbReference>
<feature type="region of interest" description="Disordered" evidence="1">
    <location>
        <begin position="114"/>
        <end position="143"/>
    </location>
</feature>
<dbReference type="AlphaFoldDB" id="Q4DUR9"/>
<protein>
    <submittedName>
        <fullName evidence="2">Uncharacterized protein</fullName>
    </submittedName>
</protein>
<comment type="caution">
    <text evidence="2">The sequence shown here is derived from an EMBL/GenBank/DDBJ whole genome shotgun (WGS) entry which is preliminary data.</text>
</comment>
<dbReference type="KEGG" id="tcr:507951.215"/>
<dbReference type="RefSeq" id="XP_818135.1">
    <property type="nucleotide sequence ID" value="XM_813042.1"/>
</dbReference>
<dbReference type="PaxDb" id="353153-Q4DUR9"/>
<sequence length="185" mass="20244">MRRTLTQQKAHEPCDGPRGASHGPLKCHGAFRKTGRVAARRFNRGDAKLGPTSDPAGDGARRPVRPSPEKSAVFGEVRNNADPGVVAGRVGVKEATAEGRQPWMRAEGLFKRRKRSALMPLRNARRGGDPPSPSLAPRKIQSYGPARPQCEILKVKAAISDQRLAVVRASRKTTRSFQSVRPWIN</sequence>
<evidence type="ECO:0000313" key="3">
    <source>
        <dbReference type="Proteomes" id="UP000002296"/>
    </source>
</evidence>
<feature type="compositionally biased region" description="Basic residues" evidence="1">
    <location>
        <begin position="29"/>
        <end position="42"/>
    </location>
</feature>
<feature type="region of interest" description="Disordered" evidence="1">
    <location>
        <begin position="1"/>
        <end position="83"/>
    </location>
</feature>
<dbReference type="InParanoid" id="Q4DUR9"/>